<feature type="domain" description="Transferrin-like" evidence="1">
    <location>
        <begin position="1"/>
        <end position="233"/>
    </location>
</feature>
<dbReference type="GO" id="GO:0005886">
    <property type="term" value="C:plasma membrane"/>
    <property type="evidence" value="ECO:0007669"/>
    <property type="project" value="TreeGrafter"/>
</dbReference>
<accession>A0AAJ7IWK5</accession>
<gene>
    <name evidence="3" type="primary">LOC108623935</name>
</gene>
<name>A0AAJ7IWK5_9HYME</name>
<dbReference type="GO" id="GO:0005769">
    <property type="term" value="C:early endosome"/>
    <property type="evidence" value="ECO:0007669"/>
    <property type="project" value="TreeGrafter"/>
</dbReference>
<feature type="domain" description="Transferrin-like" evidence="1">
    <location>
        <begin position="246"/>
        <end position="564"/>
    </location>
</feature>
<dbReference type="SMART" id="SM00094">
    <property type="entry name" value="TR_FER"/>
    <property type="match status" value="1"/>
</dbReference>
<reference evidence="3" key="1">
    <citation type="submission" date="2025-08" db="UniProtKB">
        <authorList>
            <consortium name="RefSeq"/>
        </authorList>
    </citation>
    <scope>IDENTIFICATION</scope>
    <source>
        <tissue evidence="3">Whole body</tissue>
    </source>
</reference>
<dbReference type="Gene3D" id="3.40.190.10">
    <property type="entry name" value="Periplasmic binding protein-like II"/>
    <property type="match status" value="3"/>
</dbReference>
<dbReference type="Pfam" id="PF00405">
    <property type="entry name" value="Transferrin"/>
    <property type="match status" value="2"/>
</dbReference>
<dbReference type="GeneID" id="108623935"/>
<evidence type="ECO:0000313" key="3">
    <source>
        <dbReference type="RefSeq" id="XP_017878319.1"/>
    </source>
</evidence>
<evidence type="ECO:0000313" key="2">
    <source>
        <dbReference type="Proteomes" id="UP000694925"/>
    </source>
</evidence>
<dbReference type="PROSITE" id="PS51408">
    <property type="entry name" value="TRANSFERRIN_LIKE_4"/>
    <property type="match status" value="2"/>
</dbReference>
<dbReference type="GO" id="GO:0055037">
    <property type="term" value="C:recycling endosome"/>
    <property type="evidence" value="ECO:0007669"/>
    <property type="project" value="TreeGrafter"/>
</dbReference>
<dbReference type="Proteomes" id="UP000694925">
    <property type="component" value="Unplaced"/>
</dbReference>
<dbReference type="GO" id="GO:0006826">
    <property type="term" value="P:iron ion transport"/>
    <property type="evidence" value="ECO:0007669"/>
    <property type="project" value="TreeGrafter"/>
</dbReference>
<dbReference type="GO" id="GO:0005615">
    <property type="term" value="C:extracellular space"/>
    <property type="evidence" value="ECO:0007669"/>
    <property type="project" value="TreeGrafter"/>
</dbReference>
<keyword evidence="2" id="KW-1185">Reference proteome</keyword>
<dbReference type="SUPFAM" id="SSF53850">
    <property type="entry name" value="Periplasmic binding protein-like II"/>
    <property type="match status" value="2"/>
</dbReference>
<organism evidence="2 3">
    <name type="scientific">Ceratina calcarata</name>
    <dbReference type="NCBI Taxonomy" id="156304"/>
    <lineage>
        <taxon>Eukaryota</taxon>
        <taxon>Metazoa</taxon>
        <taxon>Ecdysozoa</taxon>
        <taxon>Arthropoda</taxon>
        <taxon>Hexapoda</taxon>
        <taxon>Insecta</taxon>
        <taxon>Pterygota</taxon>
        <taxon>Neoptera</taxon>
        <taxon>Endopterygota</taxon>
        <taxon>Hymenoptera</taxon>
        <taxon>Apocrita</taxon>
        <taxon>Aculeata</taxon>
        <taxon>Apoidea</taxon>
        <taxon>Anthophila</taxon>
        <taxon>Apidae</taxon>
        <taxon>Ceratina</taxon>
        <taxon>Zadontomerus</taxon>
    </lineage>
</organism>
<dbReference type="AlphaFoldDB" id="A0AAJ7IWK5"/>
<proteinExistence type="predicted"/>
<dbReference type="CDD" id="cd13529">
    <property type="entry name" value="PBP2_transferrin"/>
    <property type="match status" value="1"/>
</dbReference>
<dbReference type="PANTHER" id="PTHR11485">
    <property type="entry name" value="TRANSFERRIN"/>
    <property type="match status" value="1"/>
</dbReference>
<sequence>MVFIVTEDVRNIWDIKGKRLCHPGLDTTDDWTNAFSTYFEKWIIVRECDPEKTLLGNQMTGLSNFFEAACIAGPWSADTTFDSKLKSKYRNLCAACDNPVGCYSSDKYHGREGALMCLTDNAGDIAWVRLNDTLEHFKDERINKEDYKYVCPDGTTRPVKLEKPCVWITKPWPVVIARSEVAGEVEKVMSSTRTASSGWMLRQLLENYHPTPVSTDTLETPADFLSRFPRFVSANSRATCNPSRRVRWCVSSNLEENKCRWLREASIVYGVEPAISCNQELGRVACLKALKSERADIFIAKPDELLEVKKMGLKTMAQVVPKRNNEFIRIAAVVKQDSWFKSLKDLKGAKACFTGFRDVGWNAFVAAMKNISGAGNYCSDTQAVANFFAESSVFGLNDKDGDMPSQLRAYTKQVNGSGGKDLAAFDCMMSGVGDVAFVDLKSIDSKIGQNRGSQARNRKYRTLCFSEVDTEETCLLTWSPLGAVITHENMTDLRREEIYSMLLEMDKLFGNSFKGETPAFSMYGTYDDSNRSVIFPEEAQHIQMEVHQIQRVSNYPDILNEIMKQGDCSDAGNSNFSNSTIFIYIFIVIVSNLFVA</sequence>
<dbReference type="PRINTS" id="PR00422">
    <property type="entry name" value="TRANSFERRIN"/>
</dbReference>
<evidence type="ECO:0000259" key="1">
    <source>
        <dbReference type="PROSITE" id="PS51408"/>
    </source>
</evidence>
<dbReference type="InterPro" id="IPR001156">
    <property type="entry name" value="Transferrin-like_dom"/>
</dbReference>
<dbReference type="CTD" id="36800"/>
<protein>
    <submittedName>
        <fullName evidence="3">Transferrin isoform X2</fullName>
    </submittedName>
</protein>
<dbReference type="PANTHER" id="PTHR11485:SF54">
    <property type="entry name" value="TRANSFERRIN"/>
    <property type="match status" value="1"/>
</dbReference>
<dbReference type="RefSeq" id="XP_017878319.1">
    <property type="nucleotide sequence ID" value="XM_018022830.2"/>
</dbReference>